<feature type="compositionally biased region" description="Polar residues" evidence="1">
    <location>
        <begin position="1200"/>
        <end position="1210"/>
    </location>
</feature>
<feature type="compositionally biased region" description="Basic and acidic residues" evidence="1">
    <location>
        <begin position="2284"/>
        <end position="2294"/>
    </location>
</feature>
<proteinExistence type="predicted"/>
<gene>
    <name evidence="2" type="ORF">TCAP_04825</name>
</gene>
<feature type="compositionally biased region" description="Polar residues" evidence="1">
    <location>
        <begin position="2354"/>
        <end position="2364"/>
    </location>
</feature>
<feature type="compositionally biased region" description="Polar residues" evidence="1">
    <location>
        <begin position="882"/>
        <end position="898"/>
    </location>
</feature>
<feature type="compositionally biased region" description="Low complexity" evidence="1">
    <location>
        <begin position="1526"/>
        <end position="1537"/>
    </location>
</feature>
<feature type="compositionally biased region" description="Low complexity" evidence="1">
    <location>
        <begin position="1670"/>
        <end position="1686"/>
    </location>
</feature>
<feature type="compositionally biased region" description="Low complexity" evidence="1">
    <location>
        <begin position="832"/>
        <end position="851"/>
    </location>
</feature>
<keyword evidence="3" id="KW-1185">Reference proteome</keyword>
<comment type="caution">
    <text evidence="2">The sequence shown here is derived from an EMBL/GenBank/DDBJ whole genome shotgun (WGS) entry which is preliminary data.</text>
</comment>
<feature type="compositionally biased region" description="Polar residues" evidence="1">
    <location>
        <begin position="958"/>
        <end position="972"/>
    </location>
</feature>
<accession>A0A2K3QCH9</accession>
<feature type="compositionally biased region" description="Pro residues" evidence="1">
    <location>
        <begin position="1731"/>
        <end position="1741"/>
    </location>
</feature>
<name>A0A2K3QCH9_9HYPO</name>
<feature type="compositionally biased region" description="Low complexity" evidence="1">
    <location>
        <begin position="1977"/>
        <end position="1987"/>
    </location>
</feature>
<feature type="compositionally biased region" description="Polar residues" evidence="1">
    <location>
        <begin position="118"/>
        <end position="142"/>
    </location>
</feature>
<feature type="compositionally biased region" description="Polar residues" evidence="1">
    <location>
        <begin position="1369"/>
        <end position="1380"/>
    </location>
</feature>
<feature type="compositionally biased region" description="Low complexity" evidence="1">
    <location>
        <begin position="14"/>
        <end position="26"/>
    </location>
</feature>
<feature type="compositionally biased region" description="Polar residues" evidence="1">
    <location>
        <begin position="1301"/>
        <end position="1312"/>
    </location>
</feature>
<feature type="region of interest" description="Disordered" evidence="1">
    <location>
        <begin position="1047"/>
        <end position="1079"/>
    </location>
</feature>
<organism evidence="2 3">
    <name type="scientific">Tolypocladium capitatum</name>
    <dbReference type="NCBI Taxonomy" id="45235"/>
    <lineage>
        <taxon>Eukaryota</taxon>
        <taxon>Fungi</taxon>
        <taxon>Dikarya</taxon>
        <taxon>Ascomycota</taxon>
        <taxon>Pezizomycotina</taxon>
        <taxon>Sordariomycetes</taxon>
        <taxon>Hypocreomycetidae</taxon>
        <taxon>Hypocreales</taxon>
        <taxon>Ophiocordycipitaceae</taxon>
        <taxon>Tolypocladium</taxon>
    </lineage>
</organism>
<feature type="compositionally biased region" description="Low complexity" evidence="1">
    <location>
        <begin position="2220"/>
        <end position="2230"/>
    </location>
</feature>
<feature type="compositionally biased region" description="Pro residues" evidence="1">
    <location>
        <begin position="1687"/>
        <end position="1700"/>
    </location>
</feature>
<feature type="compositionally biased region" description="Basic and acidic residues" evidence="1">
    <location>
        <begin position="369"/>
        <end position="380"/>
    </location>
</feature>
<protein>
    <submittedName>
        <fullName evidence="2">Uncharacterized protein</fullName>
    </submittedName>
</protein>
<dbReference type="EMBL" id="NRSZ01000787">
    <property type="protein sequence ID" value="PNY25244.1"/>
    <property type="molecule type" value="Genomic_DNA"/>
</dbReference>
<feature type="compositionally biased region" description="Basic and acidic residues" evidence="1">
    <location>
        <begin position="474"/>
        <end position="490"/>
    </location>
</feature>
<feature type="region of interest" description="Disordered" evidence="1">
    <location>
        <begin position="1093"/>
        <end position="1147"/>
    </location>
</feature>
<feature type="compositionally biased region" description="Polar residues" evidence="1">
    <location>
        <begin position="1243"/>
        <end position="1252"/>
    </location>
</feature>
<evidence type="ECO:0000313" key="3">
    <source>
        <dbReference type="Proteomes" id="UP000236621"/>
    </source>
</evidence>
<sequence length="2454" mass="262357">MDSPFNQGIGRGQSSMSPLTPSGSSSYQVNVNRTKTKKWTEAKIHSYDGDDWGADEYDDEEESEPDQPPVSQPPVSQPPVSQPPTKQPAVGVGAAPPPSARSVHDAAPGPTPAGGLPSLQTRQPPAATPSIQTRSVAITSPVVSDPSIIRSPLDYERVVSPQSIAPARALTASPPELAQSAGKPLPFIRPSDIYRRLDEDKEREHSPMEEPRPNLDNKACSLGDTVKESQRGSIGRDDKFHVQIGAAAEFDGDEEPRFVSSLKLPDVARMSTFGPDMFSPTATATALPAGPVIPENDSNGSSLPSPPQIKADGIKPEAPASVPHAAPPPPVAQEMATEKPEREQLFAPSQQPQSTAQPSSEAEEEQEADVDHHHSTEKSAVETTEIPAAADTSAHGEPRERADVEGPSPISEQHEAVPGATGATAISHAESQHPALQLDSGLPAIQPLQTPSTRRPTENIPSLASPHRAASNVSDRKPIQSPESKLRDGPEQDSEPNPMHRKPTFSIVTSSPVRDSDVLSDEILRSLSPGGAAPADPSFGDGGKTLQPGSHSAARESSYTLGDYDSYWADKSGKHEPGAERDNDAKAPVPVVLPVVPVDEHSANTPPEPSKADDKPVSPGAPVLRRRFSWEADESETMPPPQPSTSREPPAAAAPVVQAEKTPAVPATDAGNMPPSTETEAPKTADAAPVLIVVSHQEQEQPMVVQPTVPEPPSPVSAVSEKQPPTVQESTRLSLADASPPLEAHSALVGQSPNETAAPQPRGQPAPAQIMTFREIMGMPTSADRVTKYNETRDYFASTESGLENWLASLKDQHPEYANGPMSFSLAATHEPAQGGSNPASAGAPAPAQQPHYQQYLRASSPTTSSTSPSSRSRLGGLQMPAQATGNTFGHSSNQIGTKSKEFMHSAGKMGKGLLSKGKNKLRGSGDKGESFPPPVQPKVKNERRISWGLGLGARSEPSPQANAETGSQANNAPLADDTPRPTSFSHSAQHGRSSQRGPPTPGQPHYTMGHGQHPPVQALHPRGSAGRATVGLCKLEIPTGGPMVKSAGLSLATGNGPTQPKRAHKTSWRPEQTTAAAEDQELNDWVVVPSQPGHQQQAPVAEPNSMPRAPAVPVAEDSGVALQSQSLAGEDLPQRTSSFVGLPPIRISSPFSLKSMAKRASQRFSLDDDDDVVEGLFATDYGENEATEPQAESEMPHSRGSSPVTQVASTAEPPADELNPTVSVSKEHVAQDTEVPEPPAQTGHQAPQQPLQDAVSPGPPVQPAPPAARQQMTNPVQKLGTGTWKLEESHLSEPLHQVCRNRSGTDSSQQPVFYGYDKETGLSTPDHPPPPTNPRQRTCDVPPSSAQRYPELFSRPPDHEGQRPGANCRTSGQPYPQPYQASITRGAAMLPRTEGSAFAIAGVGPPEEERGRSRRNSGVFKDISDRIARATSRERRPFMAEPRPTADIRRDEMSESSVATSDVPDRKKRRPSFFSLGGRASMDQGSQREESLGGHNRSWSDLQAPAQSERRRFFFGVGVGGKLQSSTTSLMNDSSSAVANTNEEEATPKKKRFSNMTNVSGIKAMLRRSGQDHGEEPRAHKPDPRASVQHQEHIGETGPPPVPFQGRGRSSTTSSFDLVPPQPIAGEGSPEKRGRRGSASELISGFFGRRSGSRTRAGFSGHGLLTAEQQYQDQQQFKQPQISGGLPPPDTQPQGPPGRRPSDLAVRPGHGRAASMDACRPPHMIVQQVPLPPVQQPRPSPLGLGSPLTHGDSFAEGRARGLVLDPRAAGKPLVDFGHARKLSEPLIPPHHKAAAAKKERSLPLAGIGAQHDAFGQVEPLQRSTLSPDLSVTSDGKAVEQQPVQLHGEGEPEPGKDEAPGRLVSDLATDGAEFQAPSADDRQIQTGVSSDVPSDHKIAAQFHHGAGNQHRSSAPSSLVMGVQTQDTRDHVGEVGPRAGKPMSSGQRKHQQHGAMIPPSQSTFTQPQGQRPPGTVGLPQQQQQPLIQSLARDRMAGPRQMQLPTQPSPARPQESRLPASRSQLEQRAGQGSDPRWKSLKNRVSEQMALIALQTQSKPYKGDKTSRSKRLGALAFRRGSKDAQPQGQVHGGPEQGAPKWQQPRVPGQPWSDQYQQQATVQPPPRNTTPQGQHPFPSGSRMARGGAPRQNMHSQQSAPPMGPQQPQALPQPEPAYGHVPIPRGYHAARGDGMVVPTAYSVGRHTYGQYAQHQQPRISNQGYGQRQPQQTPPMGQGGFPRHESVSSFGMASSPSPPSFEGRRVSAGLGDVRTHRPSINSLDAGQPPRLDERAGRGSQHDSWQLRSDALQRRSSDGSHVSVDAVTVSQQSKSPDLSMGNGSAAERKSQPLTAKHDSTPRLNMDSTGRSQRPAEMARTESGDTVSMHNGPTKARHADNKPAAELDDTADRYQRSRRLESQEEKILYHPEDDTPQMSATSYPGQEWNPYGEPGFGDWKDD</sequence>
<feature type="region of interest" description="Disordered" evidence="1">
    <location>
        <begin position="270"/>
        <end position="684"/>
    </location>
</feature>
<feature type="compositionally biased region" description="Acidic residues" evidence="1">
    <location>
        <begin position="49"/>
        <end position="65"/>
    </location>
</feature>
<feature type="compositionally biased region" description="Low complexity" evidence="1">
    <location>
        <begin position="860"/>
        <end position="874"/>
    </location>
</feature>
<feature type="compositionally biased region" description="Polar residues" evidence="1">
    <location>
        <begin position="1822"/>
        <end position="1834"/>
    </location>
</feature>
<feature type="region of interest" description="Disordered" evidence="1">
    <location>
        <begin position="1816"/>
        <end position="2186"/>
    </location>
</feature>
<feature type="region of interest" description="Disordered" evidence="1">
    <location>
        <begin position="1786"/>
        <end position="1805"/>
    </location>
</feature>
<feature type="compositionally biased region" description="Pro residues" evidence="1">
    <location>
        <begin position="1258"/>
        <end position="1267"/>
    </location>
</feature>
<feature type="compositionally biased region" description="Low complexity" evidence="1">
    <location>
        <begin position="1645"/>
        <end position="1660"/>
    </location>
</feature>
<feature type="region of interest" description="Disordered" evidence="1">
    <location>
        <begin position="199"/>
        <end position="238"/>
    </location>
</feature>
<feature type="compositionally biased region" description="Basic and acidic residues" evidence="1">
    <location>
        <begin position="199"/>
        <end position="215"/>
    </location>
</feature>
<feature type="compositionally biased region" description="Basic and acidic residues" evidence="1">
    <location>
        <begin position="571"/>
        <end position="585"/>
    </location>
</feature>
<feature type="compositionally biased region" description="Basic and acidic residues" evidence="1">
    <location>
        <begin position="1423"/>
        <end position="1454"/>
    </location>
</feature>
<feature type="compositionally biased region" description="Basic and acidic residues" evidence="1">
    <location>
        <begin position="2339"/>
        <end position="2353"/>
    </location>
</feature>
<feature type="region of interest" description="Disordered" evidence="1">
    <location>
        <begin position="1400"/>
        <end position="1505"/>
    </location>
</feature>
<feature type="compositionally biased region" description="Low complexity" evidence="1">
    <location>
        <begin position="644"/>
        <end position="655"/>
    </location>
</feature>
<evidence type="ECO:0000313" key="2">
    <source>
        <dbReference type="EMBL" id="PNY25244.1"/>
    </source>
</evidence>
<feature type="compositionally biased region" description="Low complexity" evidence="1">
    <location>
        <begin position="757"/>
        <end position="768"/>
    </location>
</feature>
<feature type="region of interest" description="Disordered" evidence="1">
    <location>
        <begin position="2202"/>
        <end position="2454"/>
    </location>
</feature>
<feature type="compositionally biased region" description="Low complexity" evidence="1">
    <location>
        <begin position="906"/>
        <end position="917"/>
    </location>
</feature>
<feature type="compositionally biased region" description="Polar residues" evidence="1">
    <location>
        <begin position="1958"/>
        <end position="1968"/>
    </location>
</feature>
<feature type="region of interest" description="Disordered" evidence="1">
    <location>
        <begin position="1521"/>
        <end position="1754"/>
    </location>
</feature>
<dbReference type="Proteomes" id="UP000236621">
    <property type="component" value="Unassembled WGS sequence"/>
</dbReference>
<feature type="region of interest" description="Disordered" evidence="1">
    <location>
        <begin position="1161"/>
        <end position="1380"/>
    </location>
</feature>
<feature type="compositionally biased region" description="Pro residues" evidence="1">
    <location>
        <begin position="66"/>
        <end position="86"/>
    </location>
</feature>
<feature type="region of interest" description="Disordered" evidence="1">
    <location>
        <begin position="814"/>
        <end position="1026"/>
    </location>
</feature>
<feature type="compositionally biased region" description="Basic and acidic residues" evidence="1">
    <location>
        <begin position="1848"/>
        <end position="1860"/>
    </location>
</feature>
<reference evidence="2 3" key="1">
    <citation type="submission" date="2017-08" db="EMBL/GenBank/DDBJ databases">
        <title>Harnessing the power of phylogenomics to disentangle the directionality and signatures of interkingdom host jumping in the parasitic fungal genus Tolypocladium.</title>
        <authorList>
            <person name="Quandt C.A."/>
            <person name="Patterson W."/>
            <person name="Spatafora J.W."/>
        </authorList>
    </citation>
    <scope>NUCLEOTIDE SEQUENCE [LARGE SCALE GENOMIC DNA]</scope>
    <source>
        <strain evidence="2 3">CBS 113982</strain>
    </source>
</reference>
<dbReference type="STRING" id="45235.A0A2K3QCH9"/>
<feature type="compositionally biased region" description="Polar residues" evidence="1">
    <location>
        <begin position="2108"/>
        <end position="2118"/>
    </location>
</feature>
<feature type="compositionally biased region" description="Polar residues" evidence="1">
    <location>
        <begin position="981"/>
        <end position="998"/>
    </location>
</feature>
<feature type="region of interest" description="Disordered" evidence="1">
    <location>
        <begin position="1"/>
        <end position="150"/>
    </location>
</feature>
<feature type="compositionally biased region" description="Basic and acidic residues" evidence="1">
    <location>
        <begin position="394"/>
        <end position="404"/>
    </location>
</feature>
<feature type="compositionally biased region" description="Basic and acidic residues" evidence="1">
    <location>
        <begin position="2389"/>
        <end position="2425"/>
    </location>
</feature>
<feature type="region of interest" description="Disordered" evidence="1">
    <location>
        <begin position="699"/>
        <end position="768"/>
    </location>
</feature>
<feature type="compositionally biased region" description="Polar residues" evidence="1">
    <location>
        <begin position="2205"/>
        <end position="2219"/>
    </location>
</feature>
<feature type="compositionally biased region" description="Basic and acidic residues" evidence="1">
    <location>
        <begin position="225"/>
        <end position="238"/>
    </location>
</feature>
<feature type="compositionally biased region" description="Low complexity" evidence="1">
    <location>
        <begin position="2152"/>
        <end position="2167"/>
    </location>
</feature>
<feature type="compositionally biased region" description="Low complexity" evidence="1">
    <location>
        <begin position="588"/>
        <end position="597"/>
    </location>
</feature>
<feature type="compositionally biased region" description="Low complexity" evidence="1">
    <location>
        <begin position="347"/>
        <end position="360"/>
    </location>
</feature>
<feature type="compositionally biased region" description="Basic and acidic residues" evidence="1">
    <location>
        <begin position="1570"/>
        <end position="1596"/>
    </location>
</feature>
<evidence type="ECO:0000256" key="1">
    <source>
        <dbReference type="SAM" id="MobiDB-lite"/>
    </source>
</evidence>
<feature type="compositionally biased region" description="Polar residues" evidence="1">
    <location>
        <begin position="723"/>
        <end position="733"/>
    </location>
</feature>
<feature type="compositionally biased region" description="Basic and acidic residues" evidence="1">
    <location>
        <begin position="38"/>
        <end position="48"/>
    </location>
</feature>
<feature type="compositionally biased region" description="Polar residues" evidence="1">
    <location>
        <begin position="447"/>
        <end position="462"/>
    </location>
</feature>
<dbReference type="OrthoDB" id="5151921at2759"/>
<feature type="compositionally biased region" description="Polar residues" evidence="1">
    <location>
        <begin position="547"/>
        <end position="560"/>
    </location>
</feature>